<dbReference type="EC" id="2.3.1.292" evidence="16"/>
<feature type="active site" description="Proton acceptor; for dehydratase activity" evidence="21">
    <location>
        <position position="1418"/>
    </location>
</feature>
<evidence type="ECO:0000256" key="21">
    <source>
        <dbReference type="PROSITE-ProRule" id="PRU01363"/>
    </source>
</evidence>
<dbReference type="InterPro" id="IPR020841">
    <property type="entry name" value="PKS_Beta-ketoAc_synthase_dom"/>
</dbReference>
<dbReference type="CDD" id="cd00833">
    <property type="entry name" value="PKS"/>
    <property type="match status" value="1"/>
</dbReference>
<evidence type="ECO:0000256" key="11">
    <source>
        <dbReference type="ARBA" id="ARBA00050973"/>
    </source>
</evidence>
<evidence type="ECO:0000256" key="16">
    <source>
        <dbReference type="ARBA" id="ARBA00066974"/>
    </source>
</evidence>
<dbReference type="InterPro" id="IPR020802">
    <property type="entry name" value="TesA-like"/>
</dbReference>
<keyword evidence="3" id="KW-0596">Phosphopantetheine</keyword>
<evidence type="ECO:0000256" key="5">
    <source>
        <dbReference type="ARBA" id="ARBA00022679"/>
    </source>
</evidence>
<dbReference type="SUPFAM" id="SSF52151">
    <property type="entry name" value="FabD/lysophospholipase-like"/>
    <property type="match status" value="1"/>
</dbReference>
<evidence type="ECO:0000256" key="12">
    <source>
        <dbReference type="ARBA" id="ARBA00051971"/>
    </source>
</evidence>
<keyword evidence="9" id="KW-0443">Lipid metabolism</keyword>
<dbReference type="Pfam" id="PF00109">
    <property type="entry name" value="ketoacyl-synt"/>
    <property type="match status" value="1"/>
</dbReference>
<dbReference type="InterPro" id="IPR050091">
    <property type="entry name" value="PKS_NRPS_Biosynth_Enz"/>
</dbReference>
<evidence type="ECO:0000256" key="17">
    <source>
        <dbReference type="ARBA" id="ARBA00073623"/>
    </source>
</evidence>
<comment type="catalytic activity">
    <reaction evidence="14">
        <text>icosanoyl-[(phenol)carboxyphthiodiolenone synthase] + 2 (S)-methylmalonyl-CoA + 3 malonyl-CoA + 5 NADPH + 10 H(+) = C32-carboxyphthiodiolenone-[(phenol)carboxyphthiodiolenone synthase] + 5 CO2 + 5 NADP(+) + 5 CoA + 2 H2O</text>
        <dbReference type="Rhea" id="RHEA:57748"/>
        <dbReference type="Rhea" id="RHEA-COMP:14985"/>
        <dbReference type="Rhea" id="RHEA-COMP:14986"/>
        <dbReference type="ChEBI" id="CHEBI:15377"/>
        <dbReference type="ChEBI" id="CHEBI:15378"/>
        <dbReference type="ChEBI" id="CHEBI:16526"/>
        <dbReference type="ChEBI" id="CHEBI:57287"/>
        <dbReference type="ChEBI" id="CHEBI:57327"/>
        <dbReference type="ChEBI" id="CHEBI:57384"/>
        <dbReference type="ChEBI" id="CHEBI:57783"/>
        <dbReference type="ChEBI" id="CHEBI:58349"/>
        <dbReference type="ChEBI" id="CHEBI:87848"/>
        <dbReference type="ChEBI" id="CHEBI:142236"/>
        <dbReference type="EC" id="2.3.1.292"/>
    </reaction>
</comment>
<keyword evidence="5 25" id="KW-0808">Transferase</keyword>
<dbReference type="Pfam" id="PF14765">
    <property type="entry name" value="PS-DH"/>
    <property type="match status" value="1"/>
</dbReference>
<evidence type="ECO:0000313" key="26">
    <source>
        <dbReference type="Proteomes" id="UP000243106"/>
    </source>
</evidence>
<dbReference type="InterPro" id="IPR016039">
    <property type="entry name" value="Thiolase-like"/>
</dbReference>
<evidence type="ECO:0000256" key="3">
    <source>
        <dbReference type="ARBA" id="ARBA00022450"/>
    </source>
</evidence>
<evidence type="ECO:0000256" key="2">
    <source>
        <dbReference type="ARBA" id="ARBA00001957"/>
    </source>
</evidence>
<evidence type="ECO:0000256" key="10">
    <source>
        <dbReference type="ARBA" id="ARBA00023268"/>
    </source>
</evidence>
<dbReference type="SMART" id="SM00822">
    <property type="entry name" value="PKS_KR"/>
    <property type="match status" value="1"/>
</dbReference>
<name>A0A1I5YXE2_9RHOB</name>
<dbReference type="SMART" id="SM00823">
    <property type="entry name" value="PKS_PP"/>
    <property type="match status" value="1"/>
</dbReference>
<dbReference type="InterPro" id="IPR014031">
    <property type="entry name" value="Ketoacyl_synth_C"/>
</dbReference>
<dbReference type="Gene3D" id="3.40.47.10">
    <property type="match status" value="1"/>
</dbReference>
<comment type="cofactor">
    <cofactor evidence="2">
        <name>pantetheine 4'-phosphate</name>
        <dbReference type="ChEBI" id="CHEBI:47942"/>
    </cofactor>
</comment>
<keyword evidence="10" id="KW-0511">Multifunctional enzyme</keyword>
<dbReference type="SUPFAM" id="SSF53474">
    <property type="entry name" value="alpha/beta-Hydrolases"/>
    <property type="match status" value="1"/>
</dbReference>
<dbReference type="Pfam" id="PF08659">
    <property type="entry name" value="KR"/>
    <property type="match status" value="1"/>
</dbReference>
<dbReference type="RefSeq" id="WP_093011907.1">
    <property type="nucleotide sequence ID" value="NZ_FOXV01000007.1"/>
</dbReference>
<dbReference type="Pfam" id="PF00975">
    <property type="entry name" value="Thioesterase"/>
    <property type="match status" value="1"/>
</dbReference>
<dbReference type="PROSITE" id="PS52004">
    <property type="entry name" value="KS3_2"/>
    <property type="match status" value="1"/>
</dbReference>
<comment type="catalytic activity">
    <reaction evidence="11">
        <text>17-(4-hydroxyphenyl)heptadecanoyl-[(phenol)carboxyphthiodiolenone synthase] + 2 (S)-methylmalonyl-CoA + 3 malonyl-CoA + 5 NADPH + 10 H(+) = C35-(phenol)carboxyphthiodiolenone-[(phenol)carboxyphthiodiolenone synthase] + 5 CO2 + 5 NADP(+) + 5 CoA + 2 H2O</text>
        <dbReference type="Rhea" id="RHEA:57756"/>
        <dbReference type="Rhea" id="RHEA-COMP:14272"/>
        <dbReference type="Rhea" id="RHEA-COMP:14989"/>
        <dbReference type="ChEBI" id="CHEBI:15377"/>
        <dbReference type="ChEBI" id="CHEBI:15378"/>
        <dbReference type="ChEBI" id="CHEBI:16526"/>
        <dbReference type="ChEBI" id="CHEBI:57287"/>
        <dbReference type="ChEBI" id="CHEBI:57327"/>
        <dbReference type="ChEBI" id="CHEBI:57384"/>
        <dbReference type="ChEBI" id="CHEBI:57783"/>
        <dbReference type="ChEBI" id="CHEBI:58349"/>
        <dbReference type="ChEBI" id="CHEBI:133300"/>
        <dbReference type="ChEBI" id="CHEBI:142259"/>
        <dbReference type="EC" id="2.3.1.292"/>
    </reaction>
</comment>
<dbReference type="Gene3D" id="3.30.70.3290">
    <property type="match status" value="1"/>
</dbReference>
<dbReference type="InterPro" id="IPR016035">
    <property type="entry name" value="Acyl_Trfase/lysoPLipase"/>
</dbReference>
<dbReference type="Gene3D" id="3.10.129.110">
    <property type="entry name" value="Polyketide synthase dehydratase"/>
    <property type="match status" value="1"/>
</dbReference>
<dbReference type="PROSITE" id="PS50075">
    <property type="entry name" value="CARRIER"/>
    <property type="match status" value="1"/>
</dbReference>
<dbReference type="STRING" id="93684.SAMN05421853_10726"/>
<dbReference type="Gene3D" id="1.10.1200.10">
    <property type="entry name" value="ACP-like"/>
    <property type="match status" value="1"/>
</dbReference>
<dbReference type="Pfam" id="PF00550">
    <property type="entry name" value="PP-binding"/>
    <property type="match status" value="1"/>
</dbReference>
<feature type="region of interest" description="N-terminal hotdog fold" evidence="21">
    <location>
        <begin position="1388"/>
        <end position="1505"/>
    </location>
</feature>
<dbReference type="Gene3D" id="3.30.70.250">
    <property type="entry name" value="Malonyl-CoA ACP transacylase, ACP-binding"/>
    <property type="match status" value="1"/>
</dbReference>
<dbReference type="GO" id="GO:0006633">
    <property type="term" value="P:fatty acid biosynthetic process"/>
    <property type="evidence" value="ECO:0007669"/>
    <property type="project" value="TreeGrafter"/>
</dbReference>
<dbReference type="SMART" id="SM00826">
    <property type="entry name" value="PKS_DH"/>
    <property type="match status" value="1"/>
</dbReference>
<protein>
    <recommendedName>
        <fullName evidence="17">Phenolphthiocerol/phthiocerol polyketide synthase subunit E</fullName>
        <ecNumber evidence="16">2.3.1.292</ecNumber>
    </recommendedName>
    <alternativeName>
        <fullName evidence="19">(Phenol)carboxyphthiodiolenone synthase subunit E</fullName>
    </alternativeName>
    <alternativeName>
        <fullName evidence="20">Beta-ketoacyl-acyl-carrier-protein synthase I</fullName>
    </alternativeName>
    <alternativeName>
        <fullName evidence="18">Phthiocerol synthesis polyketide synthase type I PpsE</fullName>
    </alternativeName>
</protein>
<evidence type="ECO:0000256" key="18">
    <source>
        <dbReference type="ARBA" id="ARBA00075053"/>
    </source>
</evidence>
<dbReference type="InterPro" id="IPR029058">
    <property type="entry name" value="AB_hydrolase_fold"/>
</dbReference>
<dbReference type="InterPro" id="IPR001031">
    <property type="entry name" value="Thioesterase"/>
</dbReference>
<evidence type="ECO:0000256" key="7">
    <source>
        <dbReference type="ARBA" id="ARBA00022857"/>
    </source>
</evidence>
<dbReference type="FunFam" id="3.40.47.10:FF:000042">
    <property type="entry name" value="Polyketide synthase Pks13"/>
    <property type="match status" value="1"/>
</dbReference>
<dbReference type="InterPro" id="IPR036736">
    <property type="entry name" value="ACP-like_sf"/>
</dbReference>
<reference evidence="26" key="1">
    <citation type="submission" date="2016-10" db="EMBL/GenBank/DDBJ databases">
        <authorList>
            <person name="Varghese N."/>
            <person name="Submissions S."/>
        </authorList>
    </citation>
    <scope>NUCLEOTIDE SEQUENCE [LARGE SCALE GENOMIC DNA]</scope>
    <source>
        <strain evidence="26">JCM 10271</strain>
    </source>
</reference>
<evidence type="ECO:0000256" key="15">
    <source>
        <dbReference type="ARBA" id="ARBA00058455"/>
    </source>
</evidence>
<evidence type="ECO:0000256" key="6">
    <source>
        <dbReference type="ARBA" id="ARBA00022832"/>
    </source>
</evidence>
<dbReference type="SUPFAM" id="SSF55048">
    <property type="entry name" value="Probable ACP-binding domain of malonyl-CoA ACP transacylase"/>
    <property type="match status" value="1"/>
</dbReference>
<dbReference type="InterPro" id="IPR016036">
    <property type="entry name" value="Malonyl_transacylase_ACP-bd"/>
</dbReference>
<dbReference type="EMBL" id="FOXV01000007">
    <property type="protein sequence ID" value="SFQ48918.1"/>
    <property type="molecule type" value="Genomic_DNA"/>
</dbReference>
<dbReference type="Gene3D" id="3.40.366.10">
    <property type="entry name" value="Malonyl-Coenzyme A Acyl Carrier Protein, domain 2"/>
    <property type="match status" value="1"/>
</dbReference>
<dbReference type="InterPro" id="IPR042104">
    <property type="entry name" value="PKS_dehydratase_sf"/>
</dbReference>
<evidence type="ECO:0000256" key="1">
    <source>
        <dbReference type="ARBA" id="ARBA00001937"/>
    </source>
</evidence>
<dbReference type="Pfam" id="PF00698">
    <property type="entry name" value="Acyl_transf_1"/>
    <property type="match status" value="1"/>
</dbReference>
<feature type="domain" description="Carrier" evidence="22">
    <location>
        <begin position="1767"/>
        <end position="1842"/>
    </location>
</feature>
<accession>A0A1I5YXE2</accession>
<dbReference type="InterPro" id="IPR049552">
    <property type="entry name" value="PKS_DH_N"/>
</dbReference>
<evidence type="ECO:0000313" key="25">
    <source>
        <dbReference type="EMBL" id="SFQ48918.1"/>
    </source>
</evidence>
<dbReference type="PROSITE" id="PS52019">
    <property type="entry name" value="PKS_MFAS_DH"/>
    <property type="match status" value="1"/>
</dbReference>
<dbReference type="SUPFAM" id="SSF53901">
    <property type="entry name" value="Thiolase-like"/>
    <property type="match status" value="1"/>
</dbReference>
<dbReference type="InterPro" id="IPR014030">
    <property type="entry name" value="Ketoacyl_synth_N"/>
</dbReference>
<comment type="catalytic activity">
    <reaction evidence="12">
        <text>19-(4-hydroxyphenyl)nonadecanoyl-[(phenol)carboxyphthiodiolenone synthase] + 2 (S)-methylmalonyl-CoA + 3 malonyl-CoA + 5 NADPH + 10 H(+) = C37-(phenol)carboxyphthiodiolenone-[(phenol)carboxyphthiodiolenone synthase] + 5 CO2 + 5 NADP(+) + 5 CoA + 2 H2O</text>
        <dbReference type="Rhea" id="RHEA:57760"/>
        <dbReference type="Rhea" id="RHEA-COMP:14273"/>
        <dbReference type="Rhea" id="RHEA-COMP:14990"/>
        <dbReference type="ChEBI" id="CHEBI:15377"/>
        <dbReference type="ChEBI" id="CHEBI:15378"/>
        <dbReference type="ChEBI" id="CHEBI:16526"/>
        <dbReference type="ChEBI" id="CHEBI:57287"/>
        <dbReference type="ChEBI" id="CHEBI:57327"/>
        <dbReference type="ChEBI" id="CHEBI:57384"/>
        <dbReference type="ChEBI" id="CHEBI:57783"/>
        <dbReference type="ChEBI" id="CHEBI:58349"/>
        <dbReference type="ChEBI" id="CHEBI:133301"/>
        <dbReference type="ChEBI" id="CHEBI:142260"/>
        <dbReference type="EC" id="2.3.1.292"/>
    </reaction>
</comment>
<evidence type="ECO:0000256" key="14">
    <source>
        <dbReference type="ARBA" id="ARBA00052745"/>
    </source>
</evidence>
<evidence type="ECO:0000256" key="8">
    <source>
        <dbReference type="ARBA" id="ARBA00023002"/>
    </source>
</evidence>
<evidence type="ECO:0000259" key="23">
    <source>
        <dbReference type="PROSITE" id="PS52004"/>
    </source>
</evidence>
<dbReference type="PANTHER" id="PTHR43775">
    <property type="entry name" value="FATTY ACID SYNTHASE"/>
    <property type="match status" value="1"/>
</dbReference>
<dbReference type="InterPro" id="IPR013968">
    <property type="entry name" value="PKS_KR"/>
</dbReference>
<evidence type="ECO:0000256" key="20">
    <source>
        <dbReference type="ARBA" id="ARBA00084020"/>
    </source>
</evidence>
<dbReference type="InterPro" id="IPR020806">
    <property type="entry name" value="PKS_PP-bd"/>
</dbReference>
<dbReference type="InterPro" id="IPR014043">
    <property type="entry name" value="Acyl_transferase_dom"/>
</dbReference>
<dbReference type="Proteomes" id="UP000243106">
    <property type="component" value="Unassembled WGS sequence"/>
</dbReference>
<dbReference type="PANTHER" id="PTHR43775:SF51">
    <property type="entry name" value="INACTIVE PHENOLPHTHIOCEROL SYNTHESIS POLYKETIDE SYNTHASE TYPE I PKS1-RELATED"/>
    <property type="match status" value="1"/>
</dbReference>
<evidence type="ECO:0000256" key="4">
    <source>
        <dbReference type="ARBA" id="ARBA00022553"/>
    </source>
</evidence>
<comment type="cofactor">
    <cofactor evidence="1">
        <name>NADP(+)</name>
        <dbReference type="ChEBI" id="CHEBI:58349"/>
    </cofactor>
</comment>
<proteinExistence type="predicted"/>
<dbReference type="Gene3D" id="3.40.50.1820">
    <property type="entry name" value="alpha/beta hydrolase"/>
    <property type="match status" value="1"/>
</dbReference>
<keyword evidence="8" id="KW-0560">Oxidoreductase</keyword>
<dbReference type="FunFam" id="1.10.1200.10:FF:000005">
    <property type="entry name" value="Nonribosomal peptide synthetase 1"/>
    <property type="match status" value="1"/>
</dbReference>
<dbReference type="GO" id="GO:0016491">
    <property type="term" value="F:oxidoreductase activity"/>
    <property type="evidence" value="ECO:0007669"/>
    <property type="project" value="UniProtKB-KW"/>
</dbReference>
<dbReference type="SUPFAM" id="SSF51735">
    <property type="entry name" value="NAD(P)-binding Rossmann-fold domains"/>
    <property type="match status" value="2"/>
</dbReference>
<keyword evidence="4" id="KW-0597">Phosphoprotein</keyword>
<comment type="catalytic activity">
    <reaction evidence="13">
        <text>docosanoyl-[(phenol)carboxyphthiodiolenone synthase] + 2 (S)-methylmalonyl-CoA + 3 malonyl-CoA + 5 NADPH + 10 H(+) = C34-carboxyphthiodiolenone-[(phenol)carboxyphthiodiolenone synthase] + 5 CO2 + 5 NADP(+) + 5 CoA + 2 H2O</text>
        <dbReference type="Rhea" id="RHEA:57752"/>
        <dbReference type="Rhea" id="RHEA-COMP:14987"/>
        <dbReference type="Rhea" id="RHEA-COMP:14988"/>
        <dbReference type="ChEBI" id="CHEBI:15377"/>
        <dbReference type="ChEBI" id="CHEBI:15378"/>
        <dbReference type="ChEBI" id="CHEBI:16526"/>
        <dbReference type="ChEBI" id="CHEBI:57287"/>
        <dbReference type="ChEBI" id="CHEBI:57327"/>
        <dbReference type="ChEBI" id="CHEBI:57384"/>
        <dbReference type="ChEBI" id="CHEBI:57783"/>
        <dbReference type="ChEBI" id="CHEBI:58349"/>
        <dbReference type="ChEBI" id="CHEBI:142237"/>
        <dbReference type="ChEBI" id="CHEBI:142238"/>
        <dbReference type="EC" id="2.3.1.292"/>
    </reaction>
</comment>
<dbReference type="CDD" id="cd08953">
    <property type="entry name" value="KR_2_SDR_x"/>
    <property type="match status" value="1"/>
</dbReference>
<dbReference type="InterPro" id="IPR057326">
    <property type="entry name" value="KR_dom"/>
</dbReference>
<gene>
    <name evidence="25" type="ORF">SAMN05421853_10726</name>
</gene>
<evidence type="ECO:0000256" key="9">
    <source>
        <dbReference type="ARBA" id="ARBA00023098"/>
    </source>
</evidence>
<dbReference type="InterPro" id="IPR009081">
    <property type="entry name" value="PP-bd_ACP"/>
</dbReference>
<comment type="function">
    <text evidence="15">Part of the PpsABCDE complex involved in the biosynthesis of the lipid core common to phthiocerols and phenolphthiocerols by successive additions of malonyl-CoA or methylmalonyl-CoA extender units. PpsA can accept as substrate the activated forms of either icosanoyl (C20), docosanoyl (C22) or lignoceroyl (C24) groups from FadD26, or a (4-hydroxyphenyl)-C17 or (4-hydroxyphenyl)-C19 fatty acyl from FadD29. PpsA initiates the biosynthesis and extends its substrate using a malonyl-CoA extender unit. The PpsB and PpsC proteins add the second and third malonyl-CoA extender units. PpsD adds an (R)-methylmalonyl unit and PpsE adds a second (R)-methylmalonyl unit. The incorporation of the methylmalonyl units results in formation of two branched methyl groups in the elongated product.</text>
</comment>
<dbReference type="GO" id="GO:0004312">
    <property type="term" value="F:fatty acid synthase activity"/>
    <property type="evidence" value="ECO:0007669"/>
    <property type="project" value="TreeGrafter"/>
</dbReference>
<dbReference type="InterPro" id="IPR036291">
    <property type="entry name" value="NAD(P)-bd_dom_sf"/>
</dbReference>
<dbReference type="SMART" id="SM00825">
    <property type="entry name" value="PKS_KS"/>
    <property type="match status" value="1"/>
</dbReference>
<dbReference type="InterPro" id="IPR049490">
    <property type="entry name" value="C883_1060-like_KR_N"/>
</dbReference>
<evidence type="ECO:0000256" key="13">
    <source>
        <dbReference type="ARBA" id="ARBA00052119"/>
    </source>
</evidence>
<dbReference type="SMART" id="SM00827">
    <property type="entry name" value="PKS_AT"/>
    <property type="match status" value="1"/>
</dbReference>
<evidence type="ECO:0000259" key="24">
    <source>
        <dbReference type="PROSITE" id="PS52019"/>
    </source>
</evidence>
<evidence type="ECO:0000256" key="19">
    <source>
        <dbReference type="ARBA" id="ARBA00078169"/>
    </source>
</evidence>
<dbReference type="Pfam" id="PF21089">
    <property type="entry name" value="PKS_DH_N"/>
    <property type="match status" value="1"/>
</dbReference>
<feature type="active site" description="Proton donor; for dehydratase activity" evidence="21">
    <location>
        <position position="1587"/>
    </location>
</feature>
<feature type="domain" description="Ketosynthase family 3 (KS3)" evidence="23">
    <location>
        <begin position="12"/>
        <end position="440"/>
    </location>
</feature>
<feature type="domain" description="PKS/mFAS DH" evidence="24">
    <location>
        <begin position="1388"/>
        <end position="1672"/>
    </location>
</feature>
<dbReference type="GO" id="GO:0031177">
    <property type="term" value="F:phosphopantetheine binding"/>
    <property type="evidence" value="ECO:0007669"/>
    <property type="project" value="InterPro"/>
</dbReference>
<dbReference type="InterPro" id="IPR020807">
    <property type="entry name" value="PKS_DH"/>
</dbReference>
<organism evidence="25 26">
    <name type="scientific">Roseivivax halotolerans</name>
    <dbReference type="NCBI Taxonomy" id="93684"/>
    <lineage>
        <taxon>Bacteria</taxon>
        <taxon>Pseudomonadati</taxon>
        <taxon>Pseudomonadota</taxon>
        <taxon>Alphaproteobacteria</taxon>
        <taxon>Rhodobacterales</taxon>
        <taxon>Roseobacteraceae</taxon>
        <taxon>Roseivivax</taxon>
    </lineage>
</organism>
<dbReference type="SMART" id="SM00824">
    <property type="entry name" value="PKS_TE"/>
    <property type="match status" value="1"/>
</dbReference>
<keyword evidence="7" id="KW-0521">NADP</keyword>
<dbReference type="InterPro" id="IPR001227">
    <property type="entry name" value="Ac_transferase_dom_sf"/>
</dbReference>
<dbReference type="Pfam" id="PF02801">
    <property type="entry name" value="Ketoacyl-synt_C"/>
    <property type="match status" value="1"/>
</dbReference>
<dbReference type="InterPro" id="IPR049551">
    <property type="entry name" value="PKS_DH_C"/>
</dbReference>
<keyword evidence="26" id="KW-1185">Reference proteome</keyword>
<dbReference type="Pfam" id="PF21394">
    <property type="entry name" value="Beta-ketacyl_N"/>
    <property type="match status" value="1"/>
</dbReference>
<dbReference type="GO" id="GO:0034081">
    <property type="term" value="C:polyketide synthase complex"/>
    <property type="evidence" value="ECO:0007669"/>
    <property type="project" value="UniProtKB-ARBA"/>
</dbReference>
<dbReference type="SUPFAM" id="SSF47336">
    <property type="entry name" value="ACP-like"/>
    <property type="match status" value="1"/>
</dbReference>
<keyword evidence="6" id="KW-0276">Fatty acid metabolism</keyword>
<dbReference type="Pfam" id="PF22621">
    <property type="entry name" value="CurL-like_PKS_C"/>
    <property type="match status" value="1"/>
</dbReference>
<feature type="region of interest" description="C-terminal hotdog fold" evidence="21">
    <location>
        <begin position="1526"/>
        <end position="1672"/>
    </location>
</feature>
<dbReference type="Gene3D" id="3.40.50.720">
    <property type="entry name" value="NAD(P)-binding Rossmann-like Domain"/>
    <property type="match status" value="1"/>
</dbReference>
<dbReference type="InterPro" id="IPR049900">
    <property type="entry name" value="PKS_mFAS_DH"/>
</dbReference>
<sequence>MTDPADLHGTGEADIAIVGMAAHLPGANSVERYWSNLRAGLSSIRRLSEDELLEAGEAPGMIRRKDYVPFAAPLDGYTMFDAEFFGFSPKEAAILDPQHRRFLEVAWEAMESAGHVPQNFPGAVGVYGGCGMGSYFYFNICSNPDLVDQTGMFLLRHTGNDKDFLSTRASHVFDLKGPSMSLQTACSTSLVATHYAAQALLAGECDMALAGGVTIELPQGRGYVFKENEILSPDGECHAFDHRAAGTVFGSGAGVVVLRRLEDALADGDHIWAVIKGTAVNNDGADKAGYLAPSVGGQAAAISEAQAIADIDARSIGYVECHGTGTYLGDPIEVSALTQAFRETTDETGFCRIGSVKTNIGHLDTAAGVASLIKASLVLHHAEIPPSLGYEAPNPAIDFDHSPFRVNDRLTPWPETGHPRRAGVNSLGVGGTNAHVVLEAAPERPPSDEAEFPFQILTFSARKKASLDGNAARLMEWLRTHPEVPLADVAYTLKEGRAAFAERRIVVAESHEEAARLLESGDRRRVHSHKALSDPDVAFLLPGGGAQYPQMAKGLYETEPVFAEWMDRGLDHLAALTGSDPRAAWLAAPGAEAEKTLLVPSVQLPLILVTEIALARLWESWGVVPSALIGHSMGENAAACLAGVMTFEEAIGLVHKRGSLFDTVPRGGMLSVALSEAALVPHLGGDLDIASINGAQLTVATGPDAALDALEKRLTTQGIECRRIGIDIAAHSRMLDPILPEFRAHLETLDLRPPEIPILSNRTGTWLTDEEATDPEYWVGHLRNTVRFADGVARVAETENRVLLEVGPGHALSALARQQPQIGGNRVVASLRHPDDAIADDRYFHEVLGRLWALGVEVDWDQVWGEARRHRVPLPTYAFQHASYFIEPGQAASADIADRYPARRDDMAEWGAAPVWQPRAAEVPVDPHYDLHLLDPETWLVFVDDAGLAAASLAPLRAAGHTVVEVRPGDTFARRGEHEYILAPERGREGYDLLLADLSARGLVPTRIAHFWLVTNDEAHRPGSSFFHRLQEQGFYSLLFLSQALVDEGMSGLHLQIFTNGAVQVRDEPVPCPVKATIAGPVRVIPREVPGLTFGTLDVTLPAAGGSRAMFGRRKVDQNSIATLANFVTEELLIPPGAREAALRGGRRFERALADRLLPHTPDVSLQGTILITGGFGGIARTLGLAAAKNGAKLVLVSRTALPERSDWSEYRRRHAPHDPVSRAIAHVEALEAVGAEVMVATADICDLAAMQDLLRSAEDRFGRINGVIHAAGRLSDQPFLALGPADVEDTFAPKLHGANAVDTLFPDGSVDWIALFSSVSTMAAAAGQLDYVAANEYLNAMAAARSGGATRVVALNWGIWAETGMAADALARRTGETEESAPEPANRPLLDTMRFDAAGRRVFAKTFSTSDWIIDEHRTRNGTALLPGSAVVTLAAHALDAVGEGHSFEIRDLAFLRPFIVTSGQGRKMTLRLSRTEAGYEMDLLEDARVQGKEGMLRFAEADIALRAPGSAPRLDPAAIRARLPKRETAAPGETLVTGQETHLEFGARWRVLEARALSSEEGLAELALSPSASEDGCLVHPALFDIATGWAMDLISGYEARHLWVPLSYASIKVYGPLSDKVLSWVRPSGEARADSESASFDISLASPDGTVLVDIRGFAIRRLDDPAQLARAPRATAAELISEEGEAAAPLSPGEELLQHNLSQGIRPEEGAEAFLRAMAAGVPVLAVSPIPVHALKAQADTAARAETSNQSFERPDMDGEFAAPETEVEKRLAGFWAELLGVRNVGIDDSFFDLGGHSLIAVRLFSMVKKAYRVDFPISILFEAPTIRQCAALIAERAGISDGPVADVPDRPTQTRPERRFSHIVQMHEGGAGSKTPFFLVAGMFGNVLNLRHLALLLGRDRPFYGLQAKGLYGDEAPHGTIEDAARDYIAEMKQVQPDGPYLVGGFSGGGITAYEIARQLTALGDEVALVAMLDTPLPQKRPLAAIDRAVIQLHEARRKGPLYPVIWARNRVRWEIEKRRDKGATESAETFHNVEIEAAFIEAIGRYQVAPYDGRVALFRPPLMAKWRVAGGRLVNHERAYLTHDNEWGGWASELEVVEVPGDHDSMVLEPNVRVLAAALKRIIEDAERGSRTSHVTPFKRTEAAE</sequence>
<evidence type="ECO:0000259" key="22">
    <source>
        <dbReference type="PROSITE" id="PS50075"/>
    </source>
</evidence>